<dbReference type="PANTHER" id="PTHR35014">
    <property type="entry name" value="INFECTION RESPONSE PROTEIN-RELATED"/>
    <property type="match status" value="1"/>
</dbReference>
<evidence type="ECO:0000313" key="2">
    <source>
        <dbReference type="EMBL" id="CAD6192378.1"/>
    </source>
</evidence>
<keyword evidence="1" id="KW-0732">Signal</keyword>
<evidence type="ECO:0008006" key="4">
    <source>
        <dbReference type="Google" id="ProtNLM"/>
    </source>
</evidence>
<comment type="caution">
    <text evidence="2">The sequence shown here is derived from an EMBL/GenBank/DDBJ whole genome shotgun (WGS) entry which is preliminary data.</text>
</comment>
<dbReference type="EMBL" id="CAJGYM010000027">
    <property type="protein sequence ID" value="CAD6192378.1"/>
    <property type="molecule type" value="Genomic_DNA"/>
</dbReference>
<evidence type="ECO:0000313" key="3">
    <source>
        <dbReference type="Proteomes" id="UP000835052"/>
    </source>
</evidence>
<name>A0A8S1HDM4_9PELO</name>
<accession>A0A8S1HDM4</accession>
<evidence type="ECO:0000256" key="1">
    <source>
        <dbReference type="SAM" id="SignalP"/>
    </source>
</evidence>
<dbReference type="AlphaFoldDB" id="A0A8S1HDM4"/>
<gene>
    <name evidence="2" type="ORF">CAUJ_LOCUS8297</name>
</gene>
<keyword evidence="3" id="KW-1185">Reference proteome</keyword>
<dbReference type="PANTHER" id="PTHR35014:SF1">
    <property type="entry name" value="INFECTION RESPONSE PROTEIN"/>
    <property type="match status" value="1"/>
</dbReference>
<feature type="signal peptide" evidence="1">
    <location>
        <begin position="1"/>
        <end position="21"/>
    </location>
</feature>
<organism evidence="2 3">
    <name type="scientific">Caenorhabditis auriculariae</name>
    <dbReference type="NCBI Taxonomy" id="2777116"/>
    <lineage>
        <taxon>Eukaryota</taxon>
        <taxon>Metazoa</taxon>
        <taxon>Ecdysozoa</taxon>
        <taxon>Nematoda</taxon>
        <taxon>Chromadorea</taxon>
        <taxon>Rhabditida</taxon>
        <taxon>Rhabditina</taxon>
        <taxon>Rhabditomorpha</taxon>
        <taxon>Rhabditoidea</taxon>
        <taxon>Rhabditidae</taxon>
        <taxon>Peloderinae</taxon>
        <taxon>Caenorhabditis</taxon>
    </lineage>
</organism>
<sequence length="236" mass="26511">MQRFLATFLLVLALAGSSIHAQQVCSDAQNAQAKICFQNYLNNYNLPSITFQNFINARVDYFGRTGKDGFRKSCTWQTALNQCLSNINLDLCFTTQSYSNWFGTTLDDSYSFHSFFFMTKYECGDAEGAIENNFDCIREAETKNAANMTNCWTSYSNRGTTGVDVCKSYDMFVSCIDDAYVSVCGEGIRQYVCNLAEIGFEANFSGCNTVLQQCKSAFSKFGLTALILVFLRNIFI</sequence>
<reference evidence="2" key="1">
    <citation type="submission" date="2020-10" db="EMBL/GenBank/DDBJ databases">
        <authorList>
            <person name="Kikuchi T."/>
        </authorList>
    </citation>
    <scope>NUCLEOTIDE SEQUENCE</scope>
    <source>
        <strain evidence="2">NKZ352</strain>
    </source>
</reference>
<protein>
    <recommendedName>
        <fullName evidence="4">DUF19 domain-containing protein</fullName>
    </recommendedName>
</protein>
<feature type="chain" id="PRO_5035847003" description="DUF19 domain-containing protein" evidence="1">
    <location>
        <begin position="22"/>
        <end position="236"/>
    </location>
</feature>
<dbReference type="Proteomes" id="UP000835052">
    <property type="component" value="Unassembled WGS sequence"/>
</dbReference>
<proteinExistence type="predicted"/>